<feature type="domain" description="AB hydrolase-1" evidence="1">
    <location>
        <begin position="37"/>
        <end position="254"/>
    </location>
</feature>
<dbReference type="InterPro" id="IPR026968">
    <property type="entry name" value="PcaD/CatD"/>
</dbReference>
<dbReference type="GO" id="GO:0042952">
    <property type="term" value="P:beta-ketoadipate pathway"/>
    <property type="evidence" value="ECO:0007669"/>
    <property type="project" value="InterPro"/>
</dbReference>
<dbReference type="AlphaFoldDB" id="A0A0P0Z8W0"/>
<reference evidence="2" key="1">
    <citation type="journal article" date="2015" name="Proc. Natl. Acad. Sci. U.S.A.">
        <title>Bacterial clade with the ribosomal RNA operon on a small plasmid rather than the chromosome.</title>
        <authorList>
            <person name="Anda M."/>
            <person name="Ohtsubo Y."/>
            <person name="Okubo T."/>
            <person name="Sugawara M."/>
            <person name="Nagata Y."/>
            <person name="Tsuda M."/>
            <person name="Minamisawa K."/>
            <person name="Mitsui H."/>
        </authorList>
    </citation>
    <scope>NUCLEOTIDE SEQUENCE</scope>
    <source>
        <strain evidence="2">DSM 15513</strain>
    </source>
</reference>
<dbReference type="PRINTS" id="PR00111">
    <property type="entry name" value="ABHYDROLASE"/>
</dbReference>
<proteinExistence type="predicted"/>
<dbReference type="NCBIfam" id="TIGR02427">
    <property type="entry name" value="protocat_pcaD"/>
    <property type="match status" value="1"/>
</dbReference>
<dbReference type="SUPFAM" id="SSF53474">
    <property type="entry name" value="alpha/beta-Hydrolases"/>
    <property type="match status" value="1"/>
</dbReference>
<accession>A0A0P0Z8W0</accession>
<dbReference type="EMBL" id="LC066395">
    <property type="protein sequence ID" value="BAT30883.1"/>
    <property type="molecule type" value="Genomic_DNA"/>
</dbReference>
<evidence type="ECO:0000259" key="1">
    <source>
        <dbReference type="Pfam" id="PF12697"/>
    </source>
</evidence>
<dbReference type="GO" id="GO:0047570">
    <property type="term" value="F:3-oxoadipate enol-lactonase activity"/>
    <property type="evidence" value="ECO:0007669"/>
    <property type="project" value="InterPro"/>
</dbReference>
<dbReference type="PANTHER" id="PTHR43433:SF5">
    <property type="entry name" value="AB HYDROLASE-1 DOMAIN-CONTAINING PROTEIN"/>
    <property type="match status" value="1"/>
</dbReference>
<sequence length="264" mass="27909">MQSATIDGLSVHVDLTVGAGSGAPAIVFSNSLGTDFRIWDDVVAALAGRYTILRYDSRGHGLTDIGETPYSMSGLSTDLAALMDAFGISDAVVVGLSVGGMIAQDLALSRPDLLRGLVLSNTAHKIGDAAAWNQRIDTIRADGLDAIAEATMEKWFTPGFRRADNSAYQVNRNMFLRAPLEGYIATCHALSKADYSDTVGDLSVPALCIAGDQDGSTPAELVKSLSDKIAGSQFEVIENAAHIPCVEQPEAYADRLEGFIAGLR</sequence>
<organism evidence="2">
    <name type="scientific">Fulvimarina pelagi</name>
    <dbReference type="NCBI Taxonomy" id="217511"/>
    <lineage>
        <taxon>Bacteria</taxon>
        <taxon>Pseudomonadati</taxon>
        <taxon>Pseudomonadota</taxon>
        <taxon>Alphaproteobacteria</taxon>
        <taxon>Hyphomicrobiales</taxon>
        <taxon>Aurantimonadaceae</taxon>
        <taxon>Fulvimarina</taxon>
    </lineage>
</organism>
<dbReference type="PANTHER" id="PTHR43433">
    <property type="entry name" value="HYDROLASE, ALPHA/BETA FOLD FAMILY PROTEIN"/>
    <property type="match status" value="1"/>
</dbReference>
<dbReference type="InterPro" id="IPR000073">
    <property type="entry name" value="AB_hydrolase_1"/>
</dbReference>
<name>A0A0P0Z8W0_9HYPH</name>
<protein>
    <submittedName>
        <fullName evidence="2">Beta-ketoadipate enol-lactone hydrolase protein</fullName>
    </submittedName>
</protein>
<dbReference type="InterPro" id="IPR050471">
    <property type="entry name" value="AB_hydrolase"/>
</dbReference>
<evidence type="ECO:0000313" key="2">
    <source>
        <dbReference type="EMBL" id="BAT30883.1"/>
    </source>
</evidence>
<dbReference type="InterPro" id="IPR029058">
    <property type="entry name" value="AB_hydrolase_fold"/>
</dbReference>
<dbReference type="Pfam" id="PF12697">
    <property type="entry name" value="Abhydrolase_6"/>
    <property type="match status" value="1"/>
</dbReference>
<dbReference type="Gene3D" id="3.40.50.1820">
    <property type="entry name" value="alpha/beta hydrolase"/>
    <property type="match status" value="1"/>
</dbReference>
<keyword evidence="2" id="KW-0378">Hydrolase</keyword>
<dbReference type="RefSeq" id="WP_007067645.1">
    <property type="nucleotide sequence ID" value="NZ_BBWO01000012.1"/>
</dbReference>
<dbReference type="OrthoDB" id="9793083at2"/>